<dbReference type="PANTHER" id="PTHR33515:SF1">
    <property type="entry name" value="RIBOSOME-BINDING FACTOR A, CHLOROPLASTIC-RELATED"/>
    <property type="match status" value="1"/>
</dbReference>
<organism evidence="3 4">
    <name type="scientific">Bdellovibrio bacteriovorus</name>
    <dbReference type="NCBI Taxonomy" id="959"/>
    <lineage>
        <taxon>Bacteria</taxon>
        <taxon>Pseudomonadati</taxon>
        <taxon>Bdellovibrionota</taxon>
        <taxon>Bdellovibrionia</taxon>
        <taxon>Bdellovibrionales</taxon>
        <taxon>Pseudobdellovibrionaceae</taxon>
        <taxon>Bdellovibrio</taxon>
    </lineage>
</organism>
<reference evidence="3 4" key="1">
    <citation type="submission" date="2016-03" db="EMBL/GenBank/DDBJ databases">
        <authorList>
            <person name="Ploux O."/>
        </authorList>
    </citation>
    <scope>NUCLEOTIDE SEQUENCE [LARGE SCALE GENOMIC DNA]</scope>
    <source>
        <strain evidence="3 4">R0</strain>
    </source>
</reference>
<comment type="similarity">
    <text evidence="2">Belongs to the RbfA family.</text>
</comment>
<dbReference type="OrthoDB" id="5294034at2"/>
<comment type="caution">
    <text evidence="3">The sequence shown here is derived from an EMBL/GenBank/DDBJ whole genome shotgun (WGS) entry which is preliminary data.</text>
</comment>
<evidence type="ECO:0000256" key="1">
    <source>
        <dbReference type="ARBA" id="ARBA00022517"/>
    </source>
</evidence>
<gene>
    <name evidence="2" type="primary">rbfA</name>
    <name evidence="3" type="ORF">AZI86_12010</name>
</gene>
<dbReference type="HAMAP" id="MF_00003">
    <property type="entry name" value="RbfA"/>
    <property type="match status" value="1"/>
</dbReference>
<dbReference type="InterPro" id="IPR020053">
    <property type="entry name" value="Ribosome-bd_factorA_CS"/>
</dbReference>
<evidence type="ECO:0000313" key="4">
    <source>
        <dbReference type="Proteomes" id="UP000075320"/>
    </source>
</evidence>
<keyword evidence="1 2" id="KW-0690">Ribosome biogenesis</keyword>
<keyword evidence="4" id="KW-1185">Reference proteome</keyword>
<comment type="subcellular location">
    <subcellularLocation>
        <location evidence="2">Cytoplasm</location>
    </subcellularLocation>
</comment>
<evidence type="ECO:0000313" key="3">
    <source>
        <dbReference type="EMBL" id="KYG64917.1"/>
    </source>
</evidence>
<dbReference type="InterPro" id="IPR015946">
    <property type="entry name" value="KH_dom-like_a/b"/>
</dbReference>
<dbReference type="AlphaFoldDB" id="A0A150WM91"/>
<dbReference type="PROSITE" id="PS01319">
    <property type="entry name" value="RBFA"/>
    <property type="match status" value="1"/>
</dbReference>
<proteinExistence type="inferred from homology"/>
<accession>A0A150WM91</accession>
<comment type="function">
    <text evidence="2">One of several proteins that assist in the late maturation steps of the functional core of the 30S ribosomal subunit. Associates with free 30S ribosomal subunits (but not with 30S subunits that are part of 70S ribosomes or polysomes). Required for efficient processing of 16S rRNA. May interact with the 5'-terminal helix region of 16S rRNA.</text>
</comment>
<keyword evidence="2" id="KW-0963">Cytoplasm</keyword>
<comment type="subunit">
    <text evidence="2">Monomer. Binds 30S ribosomal subunits, but not 50S ribosomal subunits or 70S ribosomes.</text>
</comment>
<dbReference type="GO" id="GO:0043024">
    <property type="term" value="F:ribosomal small subunit binding"/>
    <property type="evidence" value="ECO:0007669"/>
    <property type="project" value="TreeGrafter"/>
</dbReference>
<dbReference type="InterPro" id="IPR023799">
    <property type="entry name" value="RbfA_dom_sf"/>
</dbReference>
<evidence type="ECO:0000256" key="2">
    <source>
        <dbReference type="HAMAP-Rule" id="MF_00003"/>
    </source>
</evidence>
<dbReference type="EMBL" id="LUKE01000002">
    <property type="protein sequence ID" value="KYG64917.1"/>
    <property type="molecule type" value="Genomic_DNA"/>
</dbReference>
<dbReference type="Proteomes" id="UP000075320">
    <property type="component" value="Unassembled WGS sequence"/>
</dbReference>
<dbReference type="GO" id="GO:0005829">
    <property type="term" value="C:cytosol"/>
    <property type="evidence" value="ECO:0007669"/>
    <property type="project" value="TreeGrafter"/>
</dbReference>
<dbReference type="Gene3D" id="3.30.300.20">
    <property type="match status" value="1"/>
</dbReference>
<dbReference type="Pfam" id="PF02033">
    <property type="entry name" value="RBFA"/>
    <property type="match status" value="1"/>
</dbReference>
<protein>
    <recommendedName>
        <fullName evidence="2">Ribosome-binding factor A</fullName>
    </recommendedName>
</protein>
<dbReference type="InterPro" id="IPR000238">
    <property type="entry name" value="RbfA"/>
</dbReference>
<dbReference type="NCBIfam" id="TIGR00082">
    <property type="entry name" value="rbfA"/>
    <property type="match status" value="1"/>
</dbReference>
<sequence>MKNMGDGRRVARVEREIQATVAQFLIRGFKTPLPGLVTVASVKMPADLRTAKVYVSVLGSEKQQEEALDLLQERAFEIQNFIGKELKMRYCPKLTFYVDHTTEQVIKVEKILHELENERKKREGTGETPESDDE</sequence>
<dbReference type="PANTHER" id="PTHR33515">
    <property type="entry name" value="RIBOSOME-BINDING FACTOR A, CHLOROPLASTIC-RELATED"/>
    <property type="match status" value="1"/>
</dbReference>
<dbReference type="SUPFAM" id="SSF89919">
    <property type="entry name" value="Ribosome-binding factor A, RbfA"/>
    <property type="match status" value="1"/>
</dbReference>
<dbReference type="GO" id="GO:0030490">
    <property type="term" value="P:maturation of SSU-rRNA"/>
    <property type="evidence" value="ECO:0007669"/>
    <property type="project" value="UniProtKB-UniRule"/>
</dbReference>
<name>A0A150WM91_BDEBC</name>
<dbReference type="RefSeq" id="WP_061835428.1">
    <property type="nucleotide sequence ID" value="NZ_LUKE01000002.1"/>
</dbReference>